<protein>
    <submittedName>
        <fullName evidence="2">Uncharacterized protein</fullName>
    </submittedName>
</protein>
<dbReference type="EMBL" id="AP035770">
    <property type="protein sequence ID" value="BFO23179.1"/>
    <property type="molecule type" value="Genomic_DNA"/>
</dbReference>
<proteinExistence type="predicted"/>
<gene>
    <name evidence="2" type="ORF">SHKM778_95670</name>
</gene>
<sequence>MRLRTACPAPSGAWTVELRSHTDGLALVCRQCPHAGRRVAAATARSAALAHLARHARGDLRPSHLRTCQCRERGCRWHPRHRGCNGPIRFLLTCEHGGRIWRLADTCTACAAATDRAAVVPDTTLAPPPRAASPRRRRRPREPDEKTRVRNMLSYLAATLPGDTSPSARLLALQCALRVDDSLHIRLSRGTLRSLRIDAPEPWRDLERVHWLRTSPPSTRGKIIAELFDSGLLGQAPARPDRRRAADWALRAGRPSKAAQAGGCSN</sequence>
<feature type="region of interest" description="Disordered" evidence="1">
    <location>
        <begin position="121"/>
        <end position="146"/>
    </location>
</feature>
<geneLocation type="plasmid" evidence="2">
    <name>pKM77-8_2</name>
</geneLocation>
<accession>A0AAT9I0S2</accession>
<reference evidence="2" key="2">
    <citation type="submission" date="2024-07" db="EMBL/GenBank/DDBJ databases">
        <title>Streptomyces haneummycinica sp. nov., a new antibiotic-producing actinobacterium isolated from marine sediment.</title>
        <authorList>
            <person name="Uemura M."/>
            <person name="Hamada M."/>
            <person name="Hirano S."/>
            <person name="Kobayashi K."/>
            <person name="Ohshiro T."/>
            <person name="Kobayashi T."/>
            <person name="Terahara T."/>
        </authorList>
    </citation>
    <scope>NUCLEOTIDE SEQUENCE</scope>
    <source>
        <strain evidence="2">KM77-8</strain>
        <plasmid evidence="2">pKM77-8_2</plasmid>
    </source>
</reference>
<evidence type="ECO:0000256" key="1">
    <source>
        <dbReference type="SAM" id="MobiDB-lite"/>
    </source>
</evidence>
<evidence type="ECO:0000313" key="2">
    <source>
        <dbReference type="EMBL" id="BFO23179.1"/>
    </source>
</evidence>
<reference evidence="2" key="1">
    <citation type="submission" date="2024-06" db="EMBL/GenBank/DDBJ databases">
        <authorList>
            <consortium name="consrtm"/>
            <person name="Uemura M."/>
            <person name="Terahara T."/>
        </authorList>
    </citation>
    <scope>NUCLEOTIDE SEQUENCE</scope>
    <source>
        <strain evidence="2">KM77-8</strain>
        <plasmid evidence="2">pKM77-8_2</plasmid>
    </source>
</reference>
<keyword evidence="2" id="KW-0614">Plasmid</keyword>
<organism evidence="2">
    <name type="scientific">Streptomyces haneummycinicus</name>
    <dbReference type="NCBI Taxonomy" id="3074435"/>
    <lineage>
        <taxon>Bacteria</taxon>
        <taxon>Bacillati</taxon>
        <taxon>Actinomycetota</taxon>
        <taxon>Actinomycetes</taxon>
        <taxon>Kitasatosporales</taxon>
        <taxon>Streptomycetaceae</taxon>
        <taxon>Streptomyces</taxon>
    </lineage>
</organism>
<name>A0AAT9I0S2_9ACTN</name>
<dbReference type="AlphaFoldDB" id="A0AAT9I0S2"/>